<dbReference type="PRINTS" id="PR00420">
    <property type="entry name" value="RNGMNOXGNASE"/>
</dbReference>
<name>A0A7V2ZHT4_9BACT</name>
<dbReference type="InterPro" id="IPR036188">
    <property type="entry name" value="FAD/NAD-bd_sf"/>
</dbReference>
<accession>A0A7V2ZHT4</accession>
<feature type="domain" description="FAD-binding" evidence="1">
    <location>
        <begin position="6"/>
        <end position="312"/>
    </location>
</feature>
<dbReference type="InterPro" id="IPR050407">
    <property type="entry name" value="Geranylgeranyl_reductase"/>
</dbReference>
<evidence type="ECO:0000259" key="1">
    <source>
        <dbReference type="Pfam" id="PF01494"/>
    </source>
</evidence>
<proteinExistence type="predicted"/>
<gene>
    <name evidence="2" type="ORF">ENS31_01680</name>
    <name evidence="3" type="ORF">ENS56_13250</name>
</gene>
<evidence type="ECO:0000313" key="2">
    <source>
        <dbReference type="EMBL" id="HFI90221.1"/>
    </source>
</evidence>
<dbReference type="SUPFAM" id="SSF51905">
    <property type="entry name" value="FAD/NAD(P)-binding domain"/>
    <property type="match status" value="1"/>
</dbReference>
<dbReference type="PANTHER" id="PTHR42685:SF22">
    <property type="entry name" value="CONDITIONED MEDIUM FACTOR RECEPTOR 1"/>
    <property type="match status" value="1"/>
</dbReference>
<dbReference type="Gene3D" id="3.50.50.60">
    <property type="entry name" value="FAD/NAD(P)-binding domain"/>
    <property type="match status" value="1"/>
</dbReference>
<sequence>MNQLFTDILIIGGGPAGSTATLFLSELGFDITLVEKKIFPREVLCGEFLSKEVTDIMKELKIYNDFLSLNPNKIDSFCAIDDSGIELKSNLNFNAYALKRSIFDSFLLEKAKSRNIKVIQPAEVISVFRSNSVFSSEVIQEDDNKIKIESKLVIGAYGKQNILDKKLDRNFVDKKSNLNGVKFHIPTNLLEEKFDDEIRIYVDKELYCGLNKINSDEVTVCFLENRSQSKIPSRQKLIEAIKSNKNFRKIFSDDAIEYIKSTNIYGTGNIFFGKREVVEKGIIMVGDSAQVIAPLAGDGIGMAMESAKILFTVIKNFDLLNPEKLYSEYNKYFNESFSLRVKTAKLIQGIILNKTTRNISFSVADKFPSLLPYLIKFTRSNKRP</sequence>
<protein>
    <submittedName>
        <fullName evidence="2">NAD(P)/FAD-dependent oxidoreductase</fullName>
    </submittedName>
</protein>
<reference evidence="2" key="1">
    <citation type="journal article" date="2020" name="mSystems">
        <title>Genome- and Community-Level Interaction Insights into Carbon Utilization and Element Cycling Functions of Hydrothermarchaeota in Hydrothermal Sediment.</title>
        <authorList>
            <person name="Zhou Z."/>
            <person name="Liu Y."/>
            <person name="Xu W."/>
            <person name="Pan J."/>
            <person name="Luo Z.H."/>
            <person name="Li M."/>
        </authorList>
    </citation>
    <scope>NUCLEOTIDE SEQUENCE [LARGE SCALE GENOMIC DNA]</scope>
    <source>
        <strain evidence="2">SpSt-479</strain>
        <strain evidence="3">SpSt-500</strain>
    </source>
</reference>
<evidence type="ECO:0000313" key="3">
    <source>
        <dbReference type="EMBL" id="HGT48996.1"/>
    </source>
</evidence>
<dbReference type="PANTHER" id="PTHR42685">
    <property type="entry name" value="GERANYLGERANYL DIPHOSPHATE REDUCTASE"/>
    <property type="match status" value="1"/>
</dbReference>
<dbReference type="AlphaFoldDB" id="A0A7V2ZHT4"/>
<dbReference type="EMBL" id="DSVI01000024">
    <property type="protein sequence ID" value="HGT48996.1"/>
    <property type="molecule type" value="Genomic_DNA"/>
</dbReference>
<dbReference type="GO" id="GO:0071949">
    <property type="term" value="F:FAD binding"/>
    <property type="evidence" value="ECO:0007669"/>
    <property type="project" value="InterPro"/>
</dbReference>
<organism evidence="2">
    <name type="scientific">Ignavibacterium album</name>
    <dbReference type="NCBI Taxonomy" id="591197"/>
    <lineage>
        <taxon>Bacteria</taxon>
        <taxon>Pseudomonadati</taxon>
        <taxon>Ignavibacteriota</taxon>
        <taxon>Ignavibacteria</taxon>
        <taxon>Ignavibacteriales</taxon>
        <taxon>Ignavibacteriaceae</taxon>
        <taxon>Ignavibacterium</taxon>
    </lineage>
</organism>
<dbReference type="Pfam" id="PF01494">
    <property type="entry name" value="FAD_binding_3"/>
    <property type="match status" value="1"/>
</dbReference>
<comment type="caution">
    <text evidence="2">The sequence shown here is derived from an EMBL/GenBank/DDBJ whole genome shotgun (WGS) entry which is preliminary data.</text>
</comment>
<dbReference type="EMBL" id="DSUJ01000005">
    <property type="protein sequence ID" value="HFI90221.1"/>
    <property type="molecule type" value="Genomic_DNA"/>
</dbReference>
<dbReference type="InterPro" id="IPR002938">
    <property type="entry name" value="FAD-bd"/>
</dbReference>